<proteinExistence type="predicted"/>
<keyword evidence="2" id="KW-0812">Transmembrane</keyword>
<feature type="transmembrane region" description="Helical" evidence="2">
    <location>
        <begin position="30"/>
        <end position="54"/>
    </location>
</feature>
<organism evidence="3 4">
    <name type="scientific">Caerostris darwini</name>
    <dbReference type="NCBI Taxonomy" id="1538125"/>
    <lineage>
        <taxon>Eukaryota</taxon>
        <taxon>Metazoa</taxon>
        <taxon>Ecdysozoa</taxon>
        <taxon>Arthropoda</taxon>
        <taxon>Chelicerata</taxon>
        <taxon>Arachnida</taxon>
        <taxon>Araneae</taxon>
        <taxon>Araneomorphae</taxon>
        <taxon>Entelegynae</taxon>
        <taxon>Araneoidea</taxon>
        <taxon>Araneidae</taxon>
        <taxon>Caerostris</taxon>
    </lineage>
</organism>
<accession>A0AAV4PF62</accession>
<keyword evidence="2" id="KW-0472">Membrane</keyword>
<sequence>MFIDSNILSNKSYKIGEKLLDYFTLNVYGLAMWNLVVGITIILIFMFAVCFGAFKQIKKSRKDAVYRPRDFENVSVTPNNLVAPEELSENQRPNTSPPLTVINMTSSSGSPRKQSLKLVKSIPLPTYEELAPPSYDVAIRLSMADNDALE</sequence>
<evidence type="ECO:0000313" key="4">
    <source>
        <dbReference type="Proteomes" id="UP001054837"/>
    </source>
</evidence>
<keyword evidence="4" id="KW-1185">Reference proteome</keyword>
<dbReference type="EMBL" id="BPLQ01002622">
    <property type="protein sequence ID" value="GIX94580.1"/>
    <property type="molecule type" value="Genomic_DNA"/>
</dbReference>
<protein>
    <submittedName>
        <fullName evidence="3">Uncharacterized protein</fullName>
    </submittedName>
</protein>
<gene>
    <name evidence="3" type="ORF">CDAR_299051</name>
</gene>
<feature type="region of interest" description="Disordered" evidence="1">
    <location>
        <begin position="82"/>
        <end position="114"/>
    </location>
</feature>
<name>A0AAV4PF62_9ARAC</name>
<evidence type="ECO:0000256" key="1">
    <source>
        <dbReference type="SAM" id="MobiDB-lite"/>
    </source>
</evidence>
<evidence type="ECO:0000313" key="3">
    <source>
        <dbReference type="EMBL" id="GIX94580.1"/>
    </source>
</evidence>
<reference evidence="3 4" key="1">
    <citation type="submission" date="2021-06" db="EMBL/GenBank/DDBJ databases">
        <title>Caerostris darwini draft genome.</title>
        <authorList>
            <person name="Kono N."/>
            <person name="Arakawa K."/>
        </authorList>
    </citation>
    <scope>NUCLEOTIDE SEQUENCE [LARGE SCALE GENOMIC DNA]</scope>
</reference>
<dbReference type="Proteomes" id="UP001054837">
    <property type="component" value="Unassembled WGS sequence"/>
</dbReference>
<keyword evidence="2" id="KW-1133">Transmembrane helix</keyword>
<dbReference type="AlphaFoldDB" id="A0AAV4PF62"/>
<evidence type="ECO:0000256" key="2">
    <source>
        <dbReference type="SAM" id="Phobius"/>
    </source>
</evidence>
<comment type="caution">
    <text evidence="3">The sequence shown here is derived from an EMBL/GenBank/DDBJ whole genome shotgun (WGS) entry which is preliminary data.</text>
</comment>
<feature type="compositionally biased region" description="Polar residues" evidence="1">
    <location>
        <begin position="90"/>
        <end position="113"/>
    </location>
</feature>